<organism evidence="2 3">
    <name type="scientific">Aldrovandia affinis</name>
    <dbReference type="NCBI Taxonomy" id="143900"/>
    <lineage>
        <taxon>Eukaryota</taxon>
        <taxon>Metazoa</taxon>
        <taxon>Chordata</taxon>
        <taxon>Craniata</taxon>
        <taxon>Vertebrata</taxon>
        <taxon>Euteleostomi</taxon>
        <taxon>Actinopterygii</taxon>
        <taxon>Neopterygii</taxon>
        <taxon>Teleostei</taxon>
        <taxon>Notacanthiformes</taxon>
        <taxon>Halosauridae</taxon>
        <taxon>Aldrovandia</taxon>
    </lineage>
</organism>
<keyword evidence="3" id="KW-1185">Reference proteome</keyword>
<dbReference type="Proteomes" id="UP001221898">
    <property type="component" value="Unassembled WGS sequence"/>
</dbReference>
<protein>
    <submittedName>
        <fullName evidence="2">Uncharacterized protein</fullName>
    </submittedName>
</protein>
<accession>A0AAD7VXW4</accession>
<comment type="caution">
    <text evidence="2">The sequence shown here is derived from an EMBL/GenBank/DDBJ whole genome shotgun (WGS) entry which is preliminary data.</text>
</comment>
<evidence type="ECO:0000313" key="3">
    <source>
        <dbReference type="Proteomes" id="UP001221898"/>
    </source>
</evidence>
<dbReference type="EMBL" id="JAINUG010001595">
    <property type="protein sequence ID" value="KAJ8355137.1"/>
    <property type="molecule type" value="Genomic_DNA"/>
</dbReference>
<evidence type="ECO:0000256" key="1">
    <source>
        <dbReference type="SAM" id="MobiDB-lite"/>
    </source>
</evidence>
<dbReference type="AlphaFoldDB" id="A0AAD7VXW4"/>
<sequence>MLRIRLRAWAQLQLLPQWFPWGHPSQQILLRFRLWILRWPLVRRLGRFLILRWPVARLRSPQLCLRIPGSAGADRVEGLAAAVLVKTTPLPAGVGADSAGGLFNPREAAALSGEQELGTIGDWGDIEDPVGEKDRTGARKRPLSGGDECPKNYKAPPASPVECSNRFGALASIGGGHPLLDSEMEVSAFSPCEVGFGMESMNLPDTPQPVLGKGEL</sequence>
<gene>
    <name evidence="2" type="ORF">AAFF_G00091370</name>
</gene>
<name>A0AAD7VXW4_9TELE</name>
<feature type="region of interest" description="Disordered" evidence="1">
    <location>
        <begin position="122"/>
        <end position="158"/>
    </location>
</feature>
<proteinExistence type="predicted"/>
<evidence type="ECO:0000313" key="2">
    <source>
        <dbReference type="EMBL" id="KAJ8355137.1"/>
    </source>
</evidence>
<reference evidence="2" key="1">
    <citation type="journal article" date="2023" name="Science">
        <title>Genome structures resolve the early diversification of teleost fishes.</title>
        <authorList>
            <person name="Parey E."/>
            <person name="Louis A."/>
            <person name="Montfort J."/>
            <person name="Bouchez O."/>
            <person name="Roques C."/>
            <person name="Iampietro C."/>
            <person name="Lluch J."/>
            <person name="Castinel A."/>
            <person name="Donnadieu C."/>
            <person name="Desvignes T."/>
            <person name="Floi Bucao C."/>
            <person name="Jouanno E."/>
            <person name="Wen M."/>
            <person name="Mejri S."/>
            <person name="Dirks R."/>
            <person name="Jansen H."/>
            <person name="Henkel C."/>
            <person name="Chen W.J."/>
            <person name="Zahm M."/>
            <person name="Cabau C."/>
            <person name="Klopp C."/>
            <person name="Thompson A.W."/>
            <person name="Robinson-Rechavi M."/>
            <person name="Braasch I."/>
            <person name="Lecointre G."/>
            <person name="Bobe J."/>
            <person name="Postlethwait J.H."/>
            <person name="Berthelot C."/>
            <person name="Roest Crollius H."/>
            <person name="Guiguen Y."/>
        </authorList>
    </citation>
    <scope>NUCLEOTIDE SEQUENCE</scope>
    <source>
        <strain evidence="2">NC1722</strain>
    </source>
</reference>